<dbReference type="PROSITE" id="PS00688">
    <property type="entry name" value="SIGMA54_INTERACT_3"/>
    <property type="match status" value="1"/>
</dbReference>
<dbReference type="Pfam" id="PF02954">
    <property type="entry name" value="HTH_8"/>
    <property type="match status" value="1"/>
</dbReference>
<dbReference type="InterPro" id="IPR025944">
    <property type="entry name" value="Sigma_54_int_dom_CS"/>
</dbReference>
<dbReference type="GO" id="GO:0005524">
    <property type="term" value="F:ATP binding"/>
    <property type="evidence" value="ECO:0007669"/>
    <property type="project" value="UniProtKB-KW"/>
</dbReference>
<dbReference type="RefSeq" id="WP_090441604.1">
    <property type="nucleotide sequence ID" value="NZ_FOHU01000004.1"/>
</dbReference>
<dbReference type="CDD" id="cd00130">
    <property type="entry name" value="PAS"/>
    <property type="match status" value="2"/>
</dbReference>
<evidence type="ECO:0000256" key="4">
    <source>
        <dbReference type="ARBA" id="ARBA00023125"/>
    </source>
</evidence>
<dbReference type="InterPro" id="IPR027417">
    <property type="entry name" value="P-loop_NTPase"/>
</dbReference>
<evidence type="ECO:0000256" key="2">
    <source>
        <dbReference type="ARBA" id="ARBA00022840"/>
    </source>
</evidence>
<evidence type="ECO:0000259" key="6">
    <source>
        <dbReference type="PROSITE" id="PS50045"/>
    </source>
</evidence>
<dbReference type="GO" id="GO:0006355">
    <property type="term" value="P:regulation of DNA-templated transcription"/>
    <property type="evidence" value="ECO:0007669"/>
    <property type="project" value="InterPro"/>
</dbReference>
<dbReference type="PROSITE" id="PS00676">
    <property type="entry name" value="SIGMA54_INTERACT_2"/>
    <property type="match status" value="1"/>
</dbReference>
<gene>
    <name evidence="9" type="ORF">SAMN05660297_01482</name>
</gene>
<keyword evidence="2" id="KW-0067">ATP-binding</keyword>
<dbReference type="SMART" id="SM00091">
    <property type="entry name" value="PAS"/>
    <property type="match status" value="2"/>
</dbReference>
<dbReference type="InterPro" id="IPR003593">
    <property type="entry name" value="AAA+_ATPase"/>
</dbReference>
<dbReference type="Pfam" id="PF00989">
    <property type="entry name" value="PAS"/>
    <property type="match status" value="2"/>
</dbReference>
<accession>A0A1I0BYY7</accession>
<dbReference type="NCBIfam" id="TIGR00229">
    <property type="entry name" value="sensory_box"/>
    <property type="match status" value="2"/>
</dbReference>
<dbReference type="PROSITE" id="PS50113">
    <property type="entry name" value="PAC"/>
    <property type="match status" value="1"/>
</dbReference>
<dbReference type="OrthoDB" id="9803970at2"/>
<evidence type="ECO:0000256" key="1">
    <source>
        <dbReference type="ARBA" id="ARBA00022741"/>
    </source>
</evidence>
<dbReference type="Gene3D" id="3.40.50.300">
    <property type="entry name" value="P-loop containing nucleotide triphosphate hydrolases"/>
    <property type="match status" value="1"/>
</dbReference>
<dbReference type="InterPro" id="IPR009057">
    <property type="entry name" value="Homeodomain-like_sf"/>
</dbReference>
<keyword evidence="3" id="KW-0805">Transcription regulation</keyword>
<evidence type="ECO:0000313" key="10">
    <source>
        <dbReference type="Proteomes" id="UP000199568"/>
    </source>
</evidence>
<dbReference type="STRING" id="426128.SAMN05660297_01482"/>
<dbReference type="SUPFAM" id="SSF46689">
    <property type="entry name" value="Homeodomain-like"/>
    <property type="match status" value="1"/>
</dbReference>
<evidence type="ECO:0000256" key="3">
    <source>
        <dbReference type="ARBA" id="ARBA00023015"/>
    </source>
</evidence>
<dbReference type="InterPro" id="IPR058031">
    <property type="entry name" value="AAA_lid_NorR"/>
</dbReference>
<dbReference type="PANTHER" id="PTHR32071:SF121">
    <property type="entry name" value="SIGMA L-DEPENDENT TRANSCRIPTIONAL REGULATOR YQIR-RELATED"/>
    <property type="match status" value="1"/>
</dbReference>
<dbReference type="SUPFAM" id="SSF55785">
    <property type="entry name" value="PYP-like sensor domain (PAS domain)"/>
    <property type="match status" value="2"/>
</dbReference>
<dbReference type="PRINTS" id="PR01590">
    <property type="entry name" value="HTHFIS"/>
</dbReference>
<dbReference type="Pfam" id="PF00158">
    <property type="entry name" value="Sigma54_activat"/>
    <property type="match status" value="1"/>
</dbReference>
<evidence type="ECO:0000256" key="5">
    <source>
        <dbReference type="ARBA" id="ARBA00023163"/>
    </source>
</evidence>
<dbReference type="InterPro" id="IPR000700">
    <property type="entry name" value="PAS-assoc_C"/>
</dbReference>
<proteinExistence type="predicted"/>
<dbReference type="SMART" id="SM00382">
    <property type="entry name" value="AAA"/>
    <property type="match status" value="1"/>
</dbReference>
<evidence type="ECO:0000313" key="9">
    <source>
        <dbReference type="EMBL" id="SET12269.1"/>
    </source>
</evidence>
<dbReference type="Pfam" id="PF25601">
    <property type="entry name" value="AAA_lid_14"/>
    <property type="match status" value="1"/>
</dbReference>
<feature type="domain" description="Sigma-54 factor interaction" evidence="6">
    <location>
        <begin position="254"/>
        <end position="484"/>
    </location>
</feature>
<keyword evidence="10" id="KW-1185">Reference proteome</keyword>
<dbReference type="Gene3D" id="3.30.450.20">
    <property type="entry name" value="PAS domain"/>
    <property type="match status" value="2"/>
</dbReference>
<dbReference type="InterPro" id="IPR025943">
    <property type="entry name" value="Sigma_54_int_dom_ATP-bd_2"/>
</dbReference>
<dbReference type="CDD" id="cd00009">
    <property type="entry name" value="AAA"/>
    <property type="match status" value="1"/>
</dbReference>
<evidence type="ECO:0000259" key="7">
    <source>
        <dbReference type="PROSITE" id="PS50112"/>
    </source>
</evidence>
<dbReference type="PANTHER" id="PTHR32071">
    <property type="entry name" value="TRANSCRIPTIONAL REGULATORY PROTEIN"/>
    <property type="match status" value="1"/>
</dbReference>
<feature type="domain" description="PAS" evidence="7">
    <location>
        <begin position="2"/>
        <end position="72"/>
    </location>
</feature>
<dbReference type="FunFam" id="3.40.50.300:FF:000006">
    <property type="entry name" value="DNA-binding transcriptional regulator NtrC"/>
    <property type="match status" value="1"/>
</dbReference>
<dbReference type="InterPro" id="IPR002197">
    <property type="entry name" value="HTH_Fis"/>
</dbReference>
<feature type="domain" description="PAC" evidence="8">
    <location>
        <begin position="63"/>
        <end position="116"/>
    </location>
</feature>
<dbReference type="InterPro" id="IPR000014">
    <property type="entry name" value="PAS"/>
</dbReference>
<organism evidence="9 10">
    <name type="scientific">Natronincola peptidivorans</name>
    <dbReference type="NCBI Taxonomy" id="426128"/>
    <lineage>
        <taxon>Bacteria</taxon>
        <taxon>Bacillati</taxon>
        <taxon>Bacillota</taxon>
        <taxon>Clostridia</taxon>
        <taxon>Peptostreptococcales</taxon>
        <taxon>Natronincolaceae</taxon>
        <taxon>Natronincola</taxon>
    </lineage>
</organism>
<dbReference type="InterPro" id="IPR013767">
    <property type="entry name" value="PAS_fold"/>
</dbReference>
<dbReference type="InterPro" id="IPR002078">
    <property type="entry name" value="Sigma_54_int"/>
</dbReference>
<dbReference type="InterPro" id="IPR035965">
    <property type="entry name" value="PAS-like_dom_sf"/>
</dbReference>
<dbReference type="GO" id="GO:0043565">
    <property type="term" value="F:sequence-specific DNA binding"/>
    <property type="evidence" value="ECO:0007669"/>
    <property type="project" value="InterPro"/>
</dbReference>
<keyword evidence="5" id="KW-0804">Transcription</keyword>
<dbReference type="PROSITE" id="PS50112">
    <property type="entry name" value="PAS"/>
    <property type="match status" value="2"/>
</dbReference>
<dbReference type="Gene3D" id="1.10.10.60">
    <property type="entry name" value="Homeodomain-like"/>
    <property type="match status" value="1"/>
</dbReference>
<keyword evidence="1" id="KW-0547">Nucleotide-binding</keyword>
<name>A0A1I0BYY7_9FIRM</name>
<evidence type="ECO:0000259" key="8">
    <source>
        <dbReference type="PROSITE" id="PS50113"/>
    </source>
</evidence>
<protein>
    <submittedName>
        <fullName evidence="9">PAS domain S-box-containing protein</fullName>
    </submittedName>
</protein>
<reference evidence="9 10" key="1">
    <citation type="submission" date="2016-10" db="EMBL/GenBank/DDBJ databases">
        <authorList>
            <person name="de Groot N.N."/>
        </authorList>
    </citation>
    <scope>NUCLEOTIDE SEQUENCE [LARGE SCALE GENOMIC DNA]</scope>
    <source>
        <strain evidence="9 10">DSM 18979</strain>
    </source>
</reference>
<dbReference type="PROSITE" id="PS50045">
    <property type="entry name" value="SIGMA54_INTERACT_4"/>
    <property type="match status" value="1"/>
</dbReference>
<sequence>MKRQELDVILKSTNDGVIAIDDQGRITLFNRSAERITGFLEKQVLGMSVKEVVNSTRLPYILKTGESELNQKQPLGNTTIITSRMPVKDEDGKVIGAVAIFRDISEVMDLTHQIYKLKEMQSLLEGIFHSTQDAISVCNEKGIGVLINPAYTRVTGLTEKDIIGQSVTADIAEGDSIHLQVLKTKKPVKNARLKLGPQKKEVLVHAAPIIVDGELKGSVGVLHDLTEIKNLTDELMTAKQIIRNLEAKYLFEDIIAEDEGMLAALEKAKQAAVTPATVLLRGESGTGKELFAHAIHNLSQRRYNQFVRVNCAAINESLLESELFGYIEGAFTGATKGGKRGLFEEAHGGTIFLDEISEIPISTQAKLLRVIQEREIVRVGSTKAISINVRIIAATNVDLENAVKEGRFREDLYYRLNVIPIIIPPLRKRKKDLHPLVLHLISKYNQEYGRNVEDITKEALEGLLAYDWPGNIRELQNYIGRAFINMKYNQKIIQEEHLPKFIDRANDFSERNSINKVEESASGNQSLKAVVEQVEKNHIMEALNKYHGNRTMAAKALEISVRNLYYKMEKYHIEIK</sequence>
<dbReference type="SUPFAM" id="SSF52540">
    <property type="entry name" value="P-loop containing nucleoside triphosphate hydrolases"/>
    <property type="match status" value="1"/>
</dbReference>
<feature type="domain" description="PAS" evidence="7">
    <location>
        <begin position="116"/>
        <end position="171"/>
    </location>
</feature>
<dbReference type="EMBL" id="FOHU01000004">
    <property type="protein sequence ID" value="SET12269.1"/>
    <property type="molecule type" value="Genomic_DNA"/>
</dbReference>
<dbReference type="PROSITE" id="PS00675">
    <property type="entry name" value="SIGMA54_INTERACT_1"/>
    <property type="match status" value="1"/>
</dbReference>
<dbReference type="AlphaFoldDB" id="A0A1I0BYY7"/>
<dbReference type="Gene3D" id="1.10.8.60">
    <property type="match status" value="1"/>
</dbReference>
<dbReference type="Proteomes" id="UP000199568">
    <property type="component" value="Unassembled WGS sequence"/>
</dbReference>
<dbReference type="InterPro" id="IPR025662">
    <property type="entry name" value="Sigma_54_int_dom_ATP-bd_1"/>
</dbReference>
<keyword evidence="4" id="KW-0238">DNA-binding</keyword>